<reference evidence="6" key="1">
    <citation type="journal article" date="2017" name="Nat. Commun.">
        <title>The asparagus genome sheds light on the origin and evolution of a young Y chromosome.</title>
        <authorList>
            <person name="Harkess A."/>
            <person name="Zhou J."/>
            <person name="Xu C."/>
            <person name="Bowers J.E."/>
            <person name="Van der Hulst R."/>
            <person name="Ayyampalayam S."/>
            <person name="Mercati F."/>
            <person name="Riccardi P."/>
            <person name="McKain M.R."/>
            <person name="Kakrana A."/>
            <person name="Tang H."/>
            <person name="Ray J."/>
            <person name="Groenendijk J."/>
            <person name="Arikit S."/>
            <person name="Mathioni S.M."/>
            <person name="Nakano M."/>
            <person name="Shan H."/>
            <person name="Telgmann-Rauber A."/>
            <person name="Kanno A."/>
            <person name="Yue Z."/>
            <person name="Chen H."/>
            <person name="Li W."/>
            <person name="Chen Y."/>
            <person name="Xu X."/>
            <person name="Zhang Y."/>
            <person name="Luo S."/>
            <person name="Chen H."/>
            <person name="Gao J."/>
            <person name="Mao Z."/>
            <person name="Pires J.C."/>
            <person name="Luo M."/>
            <person name="Kudrna D."/>
            <person name="Wing R.A."/>
            <person name="Meyers B.C."/>
            <person name="Yi K."/>
            <person name="Kong H."/>
            <person name="Lavrijsen P."/>
            <person name="Sunseri F."/>
            <person name="Falavigna A."/>
            <person name="Ye Y."/>
            <person name="Leebens-Mack J.H."/>
            <person name="Chen G."/>
        </authorList>
    </citation>
    <scope>NUCLEOTIDE SEQUENCE [LARGE SCALE GENOMIC DNA]</scope>
    <source>
        <strain evidence="6">cv. DH0086</strain>
    </source>
</reference>
<dbReference type="SUPFAM" id="SSF54495">
    <property type="entry name" value="UBC-like"/>
    <property type="match status" value="1"/>
</dbReference>
<feature type="compositionally biased region" description="Basic and acidic residues" evidence="3">
    <location>
        <begin position="271"/>
        <end position="280"/>
    </location>
</feature>
<organism evidence="5 6">
    <name type="scientific">Asparagus officinalis</name>
    <name type="common">Garden asparagus</name>
    <dbReference type="NCBI Taxonomy" id="4686"/>
    <lineage>
        <taxon>Eukaryota</taxon>
        <taxon>Viridiplantae</taxon>
        <taxon>Streptophyta</taxon>
        <taxon>Embryophyta</taxon>
        <taxon>Tracheophyta</taxon>
        <taxon>Spermatophyta</taxon>
        <taxon>Magnoliopsida</taxon>
        <taxon>Liliopsida</taxon>
        <taxon>Asparagales</taxon>
        <taxon>Asparagaceae</taxon>
        <taxon>Asparagoideae</taxon>
        <taxon>Asparagus</taxon>
    </lineage>
</organism>
<proteinExistence type="predicted"/>
<dbReference type="AlphaFoldDB" id="A0A5P1FRK9"/>
<dbReference type="Gene3D" id="3.10.110.10">
    <property type="entry name" value="Ubiquitin Conjugating Enzyme"/>
    <property type="match status" value="1"/>
</dbReference>
<feature type="compositionally biased region" description="Polar residues" evidence="3">
    <location>
        <begin position="7"/>
        <end position="27"/>
    </location>
</feature>
<dbReference type="InterPro" id="IPR016135">
    <property type="entry name" value="UBQ-conjugating_enzyme/RWD"/>
</dbReference>
<feature type="compositionally biased region" description="Polar residues" evidence="3">
    <location>
        <begin position="287"/>
        <end position="300"/>
    </location>
</feature>
<dbReference type="PANTHER" id="PTHR46116">
    <property type="entry name" value="(E3-INDEPENDENT) E2 UBIQUITIN-CONJUGATING ENZYME"/>
    <property type="match status" value="1"/>
</dbReference>
<protein>
    <recommendedName>
        <fullName evidence="4">UBC core domain-containing protein</fullName>
    </recommendedName>
</protein>
<keyword evidence="2" id="KW-0833">Ubl conjugation pathway</keyword>
<evidence type="ECO:0000256" key="1">
    <source>
        <dbReference type="ARBA" id="ARBA00022679"/>
    </source>
</evidence>
<dbReference type="Pfam" id="PF00179">
    <property type="entry name" value="UQ_con"/>
    <property type="match status" value="1"/>
</dbReference>
<dbReference type="PROSITE" id="PS50127">
    <property type="entry name" value="UBC_2"/>
    <property type="match status" value="1"/>
</dbReference>
<dbReference type="PANTHER" id="PTHR46116:SF41">
    <property type="entry name" value="UBIQUITIN-CONJUGATING ENZYME E2 25-RELATED"/>
    <property type="match status" value="1"/>
</dbReference>
<dbReference type="EMBL" id="CM007381">
    <property type="protein sequence ID" value="ONK80067.1"/>
    <property type="molecule type" value="Genomic_DNA"/>
</dbReference>
<evidence type="ECO:0000313" key="5">
    <source>
        <dbReference type="EMBL" id="ONK80067.1"/>
    </source>
</evidence>
<keyword evidence="1" id="KW-0808">Transferase</keyword>
<name>A0A5P1FRK9_ASPOF</name>
<dbReference type="InterPro" id="IPR000608">
    <property type="entry name" value="UBC"/>
</dbReference>
<dbReference type="Gramene" id="ONK80067">
    <property type="protein sequence ID" value="ONK80067"/>
    <property type="gene ID" value="A4U43_C01F13460"/>
</dbReference>
<evidence type="ECO:0000256" key="3">
    <source>
        <dbReference type="SAM" id="MobiDB-lite"/>
    </source>
</evidence>
<accession>A0A5P1FRK9</accession>
<keyword evidence="6" id="KW-1185">Reference proteome</keyword>
<evidence type="ECO:0000313" key="6">
    <source>
        <dbReference type="Proteomes" id="UP000243459"/>
    </source>
</evidence>
<dbReference type="Proteomes" id="UP000243459">
    <property type="component" value="Chromosome 1"/>
</dbReference>
<sequence>MSRRQGKANQSSQTRDMPQSHIASQFGLQILHVRKQPRTTNRIKIRILRSHHHSCGSSSSKSNQSKRQHNDGGSNDLMDKRCIPFKQFDVVTDFSDHHFSMNYKEVPKPSNTAMKKIQQDWQILEKDLPEAIFVRVYEERMDLLRAVIIGPAGTPYHDGLFFFDFQFTANYPNEPPHFKEFVADHFQRHGLSILMECRAYSHGIQVGCAVDESDQAVSKKMKGSSEDFKVNVKKLIDELLKEFTAKGVDCRQFQMLKAEVGETSASVSATRKNETEADSKKKAKPGETSTSGKEARSTINLEKLKPVATQHMKKAAGADVKGKAKAGDPKEANGKVKRFCQYLLKLGKKVLPLEN</sequence>
<feature type="region of interest" description="Disordered" evidence="3">
    <location>
        <begin position="1"/>
        <end position="78"/>
    </location>
</feature>
<feature type="compositionally biased region" description="Low complexity" evidence="3">
    <location>
        <begin position="55"/>
        <end position="65"/>
    </location>
</feature>
<gene>
    <name evidence="5" type="ORF">A4U43_C01F13460</name>
</gene>
<feature type="domain" description="UBC core" evidence="4">
    <location>
        <begin position="112"/>
        <end position="179"/>
    </location>
</feature>
<evidence type="ECO:0000256" key="2">
    <source>
        <dbReference type="ARBA" id="ARBA00022786"/>
    </source>
</evidence>
<feature type="compositionally biased region" description="Basic residues" evidence="3">
    <location>
        <begin position="32"/>
        <end position="54"/>
    </location>
</feature>
<feature type="region of interest" description="Disordered" evidence="3">
    <location>
        <begin position="264"/>
        <end position="331"/>
    </location>
</feature>
<feature type="compositionally biased region" description="Basic and acidic residues" evidence="3">
    <location>
        <begin position="320"/>
        <end position="331"/>
    </location>
</feature>
<dbReference type="GO" id="GO:0061631">
    <property type="term" value="F:ubiquitin conjugating enzyme activity"/>
    <property type="evidence" value="ECO:0007669"/>
    <property type="project" value="TreeGrafter"/>
</dbReference>
<evidence type="ECO:0000259" key="4">
    <source>
        <dbReference type="PROSITE" id="PS50127"/>
    </source>
</evidence>